<dbReference type="AlphaFoldDB" id="A0A2N9M6V0"/>
<organism evidence="3 4">
    <name type="scientific">Candidatus Sulfuritelmatomonas gaucii</name>
    <dbReference type="NCBI Taxonomy" id="2043161"/>
    <lineage>
        <taxon>Bacteria</taxon>
        <taxon>Pseudomonadati</taxon>
        <taxon>Acidobacteriota</taxon>
        <taxon>Terriglobia</taxon>
        <taxon>Terriglobales</taxon>
        <taxon>Acidobacteriaceae</taxon>
        <taxon>Candidatus Sulfuritelmatomonas</taxon>
    </lineage>
</organism>
<dbReference type="EMBL" id="OKRB01000148">
    <property type="protein sequence ID" value="SPE31223.1"/>
    <property type="molecule type" value="Genomic_DNA"/>
</dbReference>
<feature type="compositionally biased region" description="Gly residues" evidence="1">
    <location>
        <begin position="116"/>
        <end position="126"/>
    </location>
</feature>
<feature type="domain" description="SnoaL-like" evidence="2">
    <location>
        <begin position="9"/>
        <end position="91"/>
    </location>
</feature>
<gene>
    <name evidence="3" type="ORF">SBA5_860014</name>
</gene>
<dbReference type="InterPro" id="IPR032710">
    <property type="entry name" value="NTF2-like_dom_sf"/>
</dbReference>
<dbReference type="SUPFAM" id="SSF54427">
    <property type="entry name" value="NTF2-like"/>
    <property type="match status" value="1"/>
</dbReference>
<name>A0A2N9M6V0_9BACT</name>
<feature type="region of interest" description="Disordered" evidence="1">
    <location>
        <begin position="107"/>
        <end position="126"/>
    </location>
</feature>
<protein>
    <recommendedName>
        <fullName evidence="2">SnoaL-like domain-containing protein</fullName>
    </recommendedName>
</protein>
<dbReference type="Pfam" id="PF12680">
    <property type="entry name" value="SnoaL_2"/>
    <property type="match status" value="1"/>
</dbReference>
<evidence type="ECO:0000313" key="3">
    <source>
        <dbReference type="EMBL" id="SPE31223.1"/>
    </source>
</evidence>
<reference evidence="4" key="1">
    <citation type="submission" date="2018-02" db="EMBL/GenBank/DDBJ databases">
        <authorList>
            <person name="Hausmann B."/>
        </authorList>
    </citation>
    <scope>NUCLEOTIDE SEQUENCE [LARGE SCALE GENOMIC DNA]</scope>
    <source>
        <strain evidence="4">Peat soil MAG SbA5</strain>
    </source>
</reference>
<proteinExistence type="predicted"/>
<evidence type="ECO:0000259" key="2">
    <source>
        <dbReference type="Pfam" id="PF12680"/>
    </source>
</evidence>
<evidence type="ECO:0000256" key="1">
    <source>
        <dbReference type="SAM" id="MobiDB-lite"/>
    </source>
</evidence>
<dbReference type="InterPro" id="IPR037401">
    <property type="entry name" value="SnoaL-like"/>
</dbReference>
<dbReference type="Gene3D" id="3.10.450.50">
    <property type="match status" value="1"/>
</dbReference>
<evidence type="ECO:0000313" key="4">
    <source>
        <dbReference type="Proteomes" id="UP000239735"/>
    </source>
</evidence>
<accession>A0A2N9M6V0</accession>
<sequence length="126" mass="13979">MSESAEAVARAFAEAINRRDVDALCNLMTSQHRFVDSMGNVVDGREKMRAAWKGYFGIVPDYMIAIDECYGAGQVVVMLGEAKGTYAPDGKLKPENRWRTPAVFPRRFPRPHRGRQGGGVAGMCRQ</sequence>
<dbReference type="Proteomes" id="UP000239735">
    <property type="component" value="Unassembled WGS sequence"/>
</dbReference>
<dbReference type="OrthoDB" id="1093013at2"/>